<name>A0A0D0B2T8_9AGAM</name>
<dbReference type="AlphaFoldDB" id="A0A0D0B2T8"/>
<gene>
    <name evidence="2" type="ORF">CY34DRAFT_798455</name>
</gene>
<accession>A0A0D0B2T8</accession>
<evidence type="ECO:0000313" key="2">
    <source>
        <dbReference type="EMBL" id="KIK48336.1"/>
    </source>
</evidence>
<sequence length="121" mass="13733">MFKFCHVGSICLVAEPPVGRAAAAIESTSSRKKPSSESNVRDDRNGSCVVGRSLPFCHPFWQKNVITRCINLPQSHRTNNPRDYRVQTPVAQLMIQKFLSLELQFQELANTLKSTQRKRMT</sequence>
<dbReference type="Proteomes" id="UP000054485">
    <property type="component" value="Unassembled WGS sequence"/>
</dbReference>
<reference evidence="3" key="2">
    <citation type="submission" date="2015-01" db="EMBL/GenBank/DDBJ databases">
        <title>Evolutionary Origins and Diversification of the Mycorrhizal Mutualists.</title>
        <authorList>
            <consortium name="DOE Joint Genome Institute"/>
            <consortium name="Mycorrhizal Genomics Consortium"/>
            <person name="Kohler A."/>
            <person name="Kuo A."/>
            <person name="Nagy L.G."/>
            <person name="Floudas D."/>
            <person name="Copeland A."/>
            <person name="Barry K.W."/>
            <person name="Cichocki N."/>
            <person name="Veneault-Fourrey C."/>
            <person name="LaButti K."/>
            <person name="Lindquist E.A."/>
            <person name="Lipzen A."/>
            <person name="Lundell T."/>
            <person name="Morin E."/>
            <person name="Murat C."/>
            <person name="Riley R."/>
            <person name="Ohm R."/>
            <person name="Sun H."/>
            <person name="Tunlid A."/>
            <person name="Henrissat B."/>
            <person name="Grigoriev I.V."/>
            <person name="Hibbett D.S."/>
            <person name="Martin F."/>
        </authorList>
    </citation>
    <scope>NUCLEOTIDE SEQUENCE [LARGE SCALE GENOMIC DNA]</scope>
    <source>
        <strain evidence="3">UH-Slu-Lm8-n1</strain>
    </source>
</reference>
<protein>
    <submittedName>
        <fullName evidence="2">Unplaced genomic scaffold CY34scaffold_8, whole genome shotgun sequence</fullName>
    </submittedName>
</protein>
<dbReference type="HOGENOM" id="CLU_2039630_0_0_1"/>
<evidence type="ECO:0000256" key="1">
    <source>
        <dbReference type="SAM" id="MobiDB-lite"/>
    </source>
</evidence>
<organism evidence="2 3">
    <name type="scientific">Suillus luteus UH-Slu-Lm8-n1</name>
    <dbReference type="NCBI Taxonomy" id="930992"/>
    <lineage>
        <taxon>Eukaryota</taxon>
        <taxon>Fungi</taxon>
        <taxon>Dikarya</taxon>
        <taxon>Basidiomycota</taxon>
        <taxon>Agaricomycotina</taxon>
        <taxon>Agaricomycetes</taxon>
        <taxon>Agaricomycetidae</taxon>
        <taxon>Boletales</taxon>
        <taxon>Suillineae</taxon>
        <taxon>Suillaceae</taxon>
        <taxon>Suillus</taxon>
    </lineage>
</organism>
<keyword evidence="3" id="KW-1185">Reference proteome</keyword>
<dbReference type="InParanoid" id="A0A0D0B2T8"/>
<dbReference type="EMBL" id="KN835139">
    <property type="protein sequence ID" value="KIK48336.1"/>
    <property type="molecule type" value="Genomic_DNA"/>
</dbReference>
<feature type="region of interest" description="Disordered" evidence="1">
    <location>
        <begin position="25"/>
        <end position="46"/>
    </location>
</feature>
<reference evidence="2 3" key="1">
    <citation type="submission" date="2014-04" db="EMBL/GenBank/DDBJ databases">
        <authorList>
            <consortium name="DOE Joint Genome Institute"/>
            <person name="Kuo A."/>
            <person name="Ruytinx J."/>
            <person name="Rineau F."/>
            <person name="Colpaert J."/>
            <person name="Kohler A."/>
            <person name="Nagy L.G."/>
            <person name="Floudas D."/>
            <person name="Copeland A."/>
            <person name="Barry K.W."/>
            <person name="Cichocki N."/>
            <person name="Veneault-Fourrey C."/>
            <person name="LaButti K."/>
            <person name="Lindquist E.A."/>
            <person name="Lipzen A."/>
            <person name="Lundell T."/>
            <person name="Morin E."/>
            <person name="Murat C."/>
            <person name="Sun H."/>
            <person name="Tunlid A."/>
            <person name="Henrissat B."/>
            <person name="Grigoriev I.V."/>
            <person name="Hibbett D.S."/>
            <person name="Martin F."/>
            <person name="Nordberg H.P."/>
            <person name="Cantor M.N."/>
            <person name="Hua S.X."/>
        </authorList>
    </citation>
    <scope>NUCLEOTIDE SEQUENCE [LARGE SCALE GENOMIC DNA]</scope>
    <source>
        <strain evidence="2 3">UH-Slu-Lm8-n1</strain>
    </source>
</reference>
<evidence type="ECO:0000313" key="3">
    <source>
        <dbReference type="Proteomes" id="UP000054485"/>
    </source>
</evidence>
<proteinExistence type="predicted"/>